<organism evidence="2 3">
    <name type="scientific">Phytohabitans flavus</name>
    <dbReference type="NCBI Taxonomy" id="1076124"/>
    <lineage>
        <taxon>Bacteria</taxon>
        <taxon>Bacillati</taxon>
        <taxon>Actinomycetota</taxon>
        <taxon>Actinomycetes</taxon>
        <taxon>Micromonosporales</taxon>
        <taxon>Micromonosporaceae</taxon>
    </lineage>
</organism>
<dbReference type="RefSeq" id="WP_173039577.1">
    <property type="nucleotide sequence ID" value="NZ_AP022870.1"/>
</dbReference>
<keyword evidence="3" id="KW-1185">Reference proteome</keyword>
<dbReference type="GO" id="GO:0004332">
    <property type="term" value="F:fructose-bisphosphate aldolase activity"/>
    <property type="evidence" value="ECO:0007669"/>
    <property type="project" value="InterPro"/>
</dbReference>
<dbReference type="Proteomes" id="UP000502508">
    <property type="component" value="Chromosome"/>
</dbReference>
<dbReference type="AlphaFoldDB" id="A0A6F8Y0S3"/>
<dbReference type="SUPFAM" id="SSF51569">
    <property type="entry name" value="Aldolase"/>
    <property type="match status" value="1"/>
</dbReference>
<dbReference type="EMBL" id="AP022870">
    <property type="protein sequence ID" value="BCB79571.1"/>
    <property type="molecule type" value="Genomic_DNA"/>
</dbReference>
<dbReference type="Gene3D" id="3.20.20.70">
    <property type="entry name" value="Aldolase class I"/>
    <property type="match status" value="1"/>
</dbReference>
<name>A0A6F8Y0S3_9ACTN</name>
<accession>A0A6F8Y0S3</accession>
<protein>
    <submittedName>
        <fullName evidence="2">Fructose-bisphosphate aldolase</fullName>
    </submittedName>
</protein>
<proteinExistence type="predicted"/>
<dbReference type="KEGG" id="pfla:Pflav_059810"/>
<reference evidence="2 3" key="1">
    <citation type="submission" date="2020-03" db="EMBL/GenBank/DDBJ databases">
        <title>Whole genome shotgun sequence of Phytohabitans flavus NBRC 107702.</title>
        <authorList>
            <person name="Komaki H."/>
            <person name="Tamura T."/>
        </authorList>
    </citation>
    <scope>NUCLEOTIDE SEQUENCE [LARGE SCALE GENOMIC DNA]</scope>
    <source>
        <strain evidence="2 3">NBRC 107702</strain>
    </source>
</reference>
<feature type="active site" description="Schiff-base intermediate with dihydroxyacetone-P" evidence="1">
    <location>
        <position position="181"/>
    </location>
</feature>
<evidence type="ECO:0000313" key="2">
    <source>
        <dbReference type="EMBL" id="BCB79571.1"/>
    </source>
</evidence>
<dbReference type="InterPro" id="IPR050456">
    <property type="entry name" value="DeoC/FbaB_aldolase"/>
</dbReference>
<dbReference type="PANTHER" id="PTHR47916:SF1">
    <property type="entry name" value="3-HYDROXY-5-PHOSPHONOOXYPENTANE-2,4-DIONE THIOLASE"/>
    <property type="match status" value="1"/>
</dbReference>
<dbReference type="InterPro" id="IPR013785">
    <property type="entry name" value="Aldolase_TIM"/>
</dbReference>
<dbReference type="InterPro" id="IPR041720">
    <property type="entry name" value="FbaB-like"/>
</dbReference>
<dbReference type="NCBIfam" id="NF005556">
    <property type="entry name" value="PRK07226.1"/>
    <property type="match status" value="1"/>
</dbReference>
<reference evidence="2 3" key="2">
    <citation type="submission" date="2020-03" db="EMBL/GenBank/DDBJ databases">
        <authorList>
            <person name="Ichikawa N."/>
            <person name="Kimura A."/>
            <person name="Kitahashi Y."/>
            <person name="Uohara A."/>
        </authorList>
    </citation>
    <scope>NUCLEOTIDE SEQUENCE [LARGE SCALE GENOMIC DNA]</scope>
    <source>
        <strain evidence="2 3">NBRC 107702</strain>
    </source>
</reference>
<dbReference type="PIRSF" id="PIRSF038992">
    <property type="entry name" value="Aldolase_Ia"/>
    <property type="match status" value="1"/>
</dbReference>
<dbReference type="PANTHER" id="PTHR47916">
    <property type="entry name" value="FRUCTOSE-BISPHOSPHATE ALDOLASE CLASS 1"/>
    <property type="match status" value="1"/>
</dbReference>
<sequence length="274" mass="27941">MTVNNVVGCRIRLQRLYRHDSSSLFVVPLDHSVTDGPITRNGQLNRLIGQLAGNGVDAVVMHKGALRHVEVGWFRSLSLIVHLSASTRRAPDPDAKYLVSSVEEALRLGADAVSVHVNVGSTTEGQQIADLATVAEACDRWGVPLLAMLYPRGPQIADGRAPELVAHAAAIAADLGADLVKSALPASAAGIAAVTASCPVPVLAAGGAPSPGANDVMRHLADAMRAGAGGIAAGRLVFTAADPAVAARRVAALVHDRTAASGASATYSAPGGAR</sequence>
<dbReference type="SMART" id="SM01133">
    <property type="entry name" value="DeoC"/>
    <property type="match status" value="1"/>
</dbReference>
<evidence type="ECO:0000313" key="3">
    <source>
        <dbReference type="Proteomes" id="UP000502508"/>
    </source>
</evidence>
<evidence type="ECO:0000256" key="1">
    <source>
        <dbReference type="PIRSR" id="PIRSR038992-1"/>
    </source>
</evidence>
<dbReference type="Pfam" id="PF01791">
    <property type="entry name" value="DeoC"/>
    <property type="match status" value="1"/>
</dbReference>
<dbReference type="InterPro" id="IPR002915">
    <property type="entry name" value="DeoC/FbaB/LacD_aldolase"/>
</dbReference>
<feature type="active site" description="Proton donor" evidence="1">
    <location>
        <position position="150"/>
    </location>
</feature>
<gene>
    <name evidence="2" type="ORF">Pflav_059810</name>
</gene>